<sequence>MYRFRSALIFRDIDGRQLRHIHPGTGLEDVRQSDPQNDGDGGDHLEVNNGFRANTPELFGITNTRDTHHQRGDHNRHNNHFDQMDEDITRRREQIDDQPVAAVAMVVQVASQENAQHHSKQNLPGQAEFYTFHQNNFLNGAPFPVQKRENVTYCQGMNCVALVCRFFLTLMISIICAVCCATL</sequence>
<dbReference type="Proteomes" id="UP000250780">
    <property type="component" value="Unassembled WGS sequence"/>
</dbReference>
<feature type="region of interest" description="Disordered" evidence="1">
    <location>
        <begin position="24"/>
        <end position="44"/>
    </location>
</feature>
<gene>
    <name evidence="2" type="ORF">NCTC9073_00039</name>
</gene>
<dbReference type="AlphaFoldDB" id="A0A2X1PSB4"/>
<evidence type="ECO:0000313" key="2">
    <source>
        <dbReference type="EMBL" id="SPX08809.1"/>
    </source>
</evidence>
<protein>
    <submittedName>
        <fullName evidence="2">Uncharacterized protein</fullName>
    </submittedName>
</protein>
<dbReference type="EMBL" id="UASD01000001">
    <property type="protein sequence ID" value="SPX08809.1"/>
    <property type="molecule type" value="Genomic_DNA"/>
</dbReference>
<reference evidence="2 3" key="1">
    <citation type="submission" date="2018-06" db="EMBL/GenBank/DDBJ databases">
        <authorList>
            <consortium name="Pathogen Informatics"/>
            <person name="Doyle S."/>
        </authorList>
    </citation>
    <scope>NUCLEOTIDE SEQUENCE [LARGE SCALE GENOMIC DNA]</scope>
    <source>
        <strain evidence="2 3">NCTC9073</strain>
    </source>
</reference>
<evidence type="ECO:0000313" key="3">
    <source>
        <dbReference type="Proteomes" id="UP000250780"/>
    </source>
</evidence>
<evidence type="ECO:0000256" key="1">
    <source>
        <dbReference type="SAM" id="MobiDB-lite"/>
    </source>
</evidence>
<proteinExistence type="predicted"/>
<accession>A0A2X1PSB4</accession>
<name>A0A2X1PSB4_ECOLX</name>
<organism evidence="2 3">
    <name type="scientific">Escherichia coli</name>
    <dbReference type="NCBI Taxonomy" id="562"/>
    <lineage>
        <taxon>Bacteria</taxon>
        <taxon>Pseudomonadati</taxon>
        <taxon>Pseudomonadota</taxon>
        <taxon>Gammaproteobacteria</taxon>
        <taxon>Enterobacterales</taxon>
        <taxon>Enterobacteriaceae</taxon>
        <taxon>Escherichia</taxon>
    </lineage>
</organism>